<organism evidence="5 6">
    <name type="scientific">Paragonimus skrjabini miyazakii</name>
    <dbReference type="NCBI Taxonomy" id="59628"/>
    <lineage>
        <taxon>Eukaryota</taxon>
        <taxon>Metazoa</taxon>
        <taxon>Spiralia</taxon>
        <taxon>Lophotrochozoa</taxon>
        <taxon>Platyhelminthes</taxon>
        <taxon>Trematoda</taxon>
        <taxon>Digenea</taxon>
        <taxon>Plagiorchiida</taxon>
        <taxon>Troglotremata</taxon>
        <taxon>Troglotrematidae</taxon>
        <taxon>Paragonimus</taxon>
    </lineage>
</organism>
<dbReference type="InterPro" id="IPR013320">
    <property type="entry name" value="ConA-like_dom_sf"/>
</dbReference>
<feature type="domain" description="EGF-like" evidence="4">
    <location>
        <begin position="566"/>
        <end position="602"/>
    </location>
</feature>
<dbReference type="InterPro" id="IPR001791">
    <property type="entry name" value="Laminin_G"/>
</dbReference>
<dbReference type="PANTHER" id="PTHR15036">
    <property type="entry name" value="PIKACHURIN-LIKE PROTEIN"/>
    <property type="match status" value="1"/>
</dbReference>
<dbReference type="InterPro" id="IPR050372">
    <property type="entry name" value="Neurexin-related_CASP"/>
</dbReference>
<accession>A0A8S9Z0L4</accession>
<keyword evidence="2" id="KW-0245">EGF-like domain</keyword>
<dbReference type="Pfam" id="PF02210">
    <property type="entry name" value="Laminin_G_2"/>
    <property type="match status" value="1"/>
</dbReference>
<dbReference type="PROSITE" id="PS50025">
    <property type="entry name" value="LAM_G_DOMAIN"/>
    <property type="match status" value="1"/>
</dbReference>
<dbReference type="Gene3D" id="2.10.25.10">
    <property type="entry name" value="Laminin"/>
    <property type="match status" value="1"/>
</dbReference>
<sequence length="722" mass="82458">MKFSDLNHSLNIHSARVACFPGNTYIINRLANRPITSLEEEIHFWFQTEQADANLFYAGSTNQWLSIYLKDGMPRVSMQLLDAESDLLPVPHSVLRPDVIYPWTSMVNPARVIQLQLRLTPGGQESQRLDDNQWHEVFLIRSNNQIRVMIDDEVLLERMLDTGKSSTRLLRTQVLNLGGPTDSSMGLEHQERAIFRGHMLEATFKGDGIRLDILKYTEVGKHGFKIAAGMPHSSVNEKTSKTVIFNGPCFAHSWISQTDRPIDFKSRHFQESYLRLLLPPIWTTDSLEDSRLTSEHLLNWSTLRLHFRPKKMENGLLFLLCRQRMNARFRPLIRSRVNGVLSEDTGPSRSRLLAAELRNHSLYVVVHRDRNVWIDIKVADYNTNETFKLKSSLLLEVAYKMVVTNQTGNYTQWPLIRSRILPNEEWLYVGPFPGNTNQFGIMPADVAETVLKQSVISRELGSVFWFGRNLFIGGMNFTRVYEEGIHISGIHALEGVHNSFIGCVLNVTFNQISLDMQSAVRARQHTRTRAELDGVIEPKCGVTNDIGEHPMDCGVLVDNQTFGLLRANQTIFRCLNNGVCIQKPQKSQCDCSSTMYTGVRCQEPALIMAFNGRQLVHFHFPTTQHSGVDVIQFSFRTIQTHVILLHTYAELVRSSAVNFIERIQHTDIPKFSLLLSRLYRNYSIGFELSLTLGQVCLRHYSGSNESVSPYSLMITNRMLFKG</sequence>
<dbReference type="SUPFAM" id="SSF49899">
    <property type="entry name" value="Concanavalin A-like lectins/glucanases"/>
    <property type="match status" value="2"/>
</dbReference>
<dbReference type="CDD" id="cd00110">
    <property type="entry name" value="LamG"/>
    <property type="match status" value="1"/>
</dbReference>
<feature type="domain" description="Laminin G" evidence="3">
    <location>
        <begin position="1"/>
        <end position="249"/>
    </location>
</feature>
<evidence type="ECO:0000256" key="1">
    <source>
        <dbReference type="ARBA" id="ARBA00023157"/>
    </source>
</evidence>
<gene>
    <name evidence="5" type="ORF">EG68_02335</name>
</gene>
<reference evidence="5" key="1">
    <citation type="submission" date="2019-07" db="EMBL/GenBank/DDBJ databases">
        <title>Annotation for the trematode Paragonimus miyazaki's.</title>
        <authorList>
            <person name="Choi Y.-J."/>
        </authorList>
    </citation>
    <scope>NUCLEOTIDE SEQUENCE</scope>
    <source>
        <strain evidence="5">Japan</strain>
    </source>
</reference>
<name>A0A8S9Z0L4_9TREM</name>
<dbReference type="EMBL" id="JTDE01000783">
    <property type="protein sequence ID" value="KAF7260354.1"/>
    <property type="molecule type" value="Genomic_DNA"/>
</dbReference>
<dbReference type="OrthoDB" id="6270412at2759"/>
<keyword evidence="6" id="KW-1185">Reference proteome</keyword>
<comment type="caution">
    <text evidence="2">Lacks conserved residue(s) required for the propagation of feature annotation.</text>
</comment>
<keyword evidence="1" id="KW-1015">Disulfide bond</keyword>
<evidence type="ECO:0000256" key="2">
    <source>
        <dbReference type="PROSITE-ProRule" id="PRU00076"/>
    </source>
</evidence>
<dbReference type="Gene3D" id="2.60.120.200">
    <property type="match status" value="2"/>
</dbReference>
<evidence type="ECO:0000259" key="4">
    <source>
        <dbReference type="PROSITE" id="PS50026"/>
    </source>
</evidence>
<dbReference type="SMART" id="SM00282">
    <property type="entry name" value="LamG"/>
    <property type="match status" value="1"/>
</dbReference>
<proteinExistence type="predicted"/>
<dbReference type="AlphaFoldDB" id="A0A8S9Z0L4"/>
<comment type="caution">
    <text evidence="5">The sequence shown here is derived from an EMBL/GenBank/DDBJ whole genome shotgun (WGS) entry which is preliminary data.</text>
</comment>
<dbReference type="Proteomes" id="UP000822476">
    <property type="component" value="Unassembled WGS sequence"/>
</dbReference>
<dbReference type="GO" id="GO:0016020">
    <property type="term" value="C:membrane"/>
    <property type="evidence" value="ECO:0007669"/>
    <property type="project" value="UniProtKB-SubCell"/>
</dbReference>
<evidence type="ECO:0000313" key="5">
    <source>
        <dbReference type="EMBL" id="KAF7260354.1"/>
    </source>
</evidence>
<dbReference type="InterPro" id="IPR000742">
    <property type="entry name" value="EGF"/>
</dbReference>
<dbReference type="PROSITE" id="PS50026">
    <property type="entry name" value="EGF_3"/>
    <property type="match status" value="1"/>
</dbReference>
<evidence type="ECO:0000313" key="6">
    <source>
        <dbReference type="Proteomes" id="UP000822476"/>
    </source>
</evidence>
<dbReference type="CDD" id="cd00054">
    <property type="entry name" value="EGF_CA"/>
    <property type="match status" value="1"/>
</dbReference>
<evidence type="ECO:0008006" key="7">
    <source>
        <dbReference type="Google" id="ProtNLM"/>
    </source>
</evidence>
<protein>
    <recommendedName>
        <fullName evidence="7">Laminin G domain-containing protein</fullName>
    </recommendedName>
</protein>
<dbReference type="PANTHER" id="PTHR15036:SF49">
    <property type="entry name" value="AXOTACTIN"/>
    <property type="match status" value="1"/>
</dbReference>
<evidence type="ECO:0000259" key="3">
    <source>
        <dbReference type="PROSITE" id="PS50025"/>
    </source>
</evidence>